<organism evidence="4 5">
    <name type="scientific">Corynespora cassiicola Philippines</name>
    <dbReference type="NCBI Taxonomy" id="1448308"/>
    <lineage>
        <taxon>Eukaryota</taxon>
        <taxon>Fungi</taxon>
        <taxon>Dikarya</taxon>
        <taxon>Ascomycota</taxon>
        <taxon>Pezizomycotina</taxon>
        <taxon>Dothideomycetes</taxon>
        <taxon>Pleosporomycetidae</taxon>
        <taxon>Pleosporales</taxon>
        <taxon>Corynesporascaceae</taxon>
        <taxon>Corynespora</taxon>
    </lineage>
</organism>
<sequence length="368" mass="41940">MTFSEGSLASVALLSAIFALSSFQQQDMISAAEYRRRALNAVWASAAQQATAQDVLRRIVCMNFLAIYEQIACPESPDEWTSSIFHSKTDIISVFPLGRMYHGDLSLILDWTYHYDLLFKFNMGRYKNMSQKLLKCAKKKHIMLARSYGTNQSQVIFAPFRTELVDLFSSPFQIVPTLGCSLEIFHTITFITDAGLLIELDGSTFAESFDKLERRLKYAVQDFHVDTKNTTPWLERETDHVRDIAELYRLAALIYLHRIGRRALKSVYDIQPFMSSSLDILNRLETCERTLPLFVIGCEAQSGEARSVILRLIGSTELAFFQCSNMTRLRGFLERFWALDDLDDLEESSYSEKITAVLSSGQSLPPFS</sequence>
<dbReference type="GO" id="GO:0045944">
    <property type="term" value="P:positive regulation of transcription by RNA polymerase II"/>
    <property type="evidence" value="ECO:0007669"/>
    <property type="project" value="TreeGrafter"/>
</dbReference>
<evidence type="ECO:0000256" key="2">
    <source>
        <dbReference type="ARBA" id="ARBA00023242"/>
    </source>
</evidence>
<dbReference type="PANTHER" id="PTHR37534:SF39">
    <property type="entry name" value="TRANSCRIPTION FACTOR DOMAIN-CONTAINING PROTEIN"/>
    <property type="match status" value="1"/>
</dbReference>
<dbReference type="OrthoDB" id="5130013at2759"/>
<dbReference type="AlphaFoldDB" id="A0A2T2N798"/>
<feature type="chain" id="PRO_5015647280" evidence="3">
    <location>
        <begin position="20"/>
        <end position="368"/>
    </location>
</feature>
<evidence type="ECO:0000313" key="4">
    <source>
        <dbReference type="EMBL" id="PSN61116.1"/>
    </source>
</evidence>
<dbReference type="GO" id="GO:0003700">
    <property type="term" value="F:DNA-binding transcription factor activity"/>
    <property type="evidence" value="ECO:0007669"/>
    <property type="project" value="TreeGrafter"/>
</dbReference>
<reference evidence="4 5" key="1">
    <citation type="journal article" date="2018" name="Front. Microbiol.">
        <title>Genome-Wide Analysis of Corynespora cassiicola Leaf Fall Disease Putative Effectors.</title>
        <authorList>
            <person name="Lopez D."/>
            <person name="Ribeiro S."/>
            <person name="Label P."/>
            <person name="Fumanal B."/>
            <person name="Venisse J.S."/>
            <person name="Kohler A."/>
            <person name="de Oliveira R.R."/>
            <person name="Labutti K."/>
            <person name="Lipzen A."/>
            <person name="Lail K."/>
            <person name="Bauer D."/>
            <person name="Ohm R.A."/>
            <person name="Barry K.W."/>
            <person name="Spatafora J."/>
            <person name="Grigoriev I.V."/>
            <person name="Martin F.M."/>
            <person name="Pujade-Renaud V."/>
        </authorList>
    </citation>
    <scope>NUCLEOTIDE SEQUENCE [LARGE SCALE GENOMIC DNA]</scope>
    <source>
        <strain evidence="4 5">Philippines</strain>
    </source>
</reference>
<accession>A0A2T2N798</accession>
<dbReference type="STRING" id="1448308.A0A2T2N798"/>
<dbReference type="EMBL" id="KZ678145">
    <property type="protein sequence ID" value="PSN61116.1"/>
    <property type="molecule type" value="Genomic_DNA"/>
</dbReference>
<protein>
    <submittedName>
        <fullName evidence="4">Uncharacterized protein</fullName>
    </submittedName>
</protein>
<comment type="subcellular location">
    <subcellularLocation>
        <location evidence="1">Nucleus</location>
    </subcellularLocation>
</comment>
<dbReference type="GO" id="GO:0005634">
    <property type="term" value="C:nucleus"/>
    <property type="evidence" value="ECO:0007669"/>
    <property type="project" value="UniProtKB-SubCell"/>
</dbReference>
<evidence type="ECO:0000313" key="5">
    <source>
        <dbReference type="Proteomes" id="UP000240883"/>
    </source>
</evidence>
<keyword evidence="5" id="KW-1185">Reference proteome</keyword>
<dbReference type="GO" id="GO:0000976">
    <property type="term" value="F:transcription cis-regulatory region binding"/>
    <property type="evidence" value="ECO:0007669"/>
    <property type="project" value="TreeGrafter"/>
</dbReference>
<evidence type="ECO:0000256" key="1">
    <source>
        <dbReference type="ARBA" id="ARBA00004123"/>
    </source>
</evidence>
<dbReference type="Pfam" id="PF11951">
    <property type="entry name" value="Fungal_trans_2"/>
    <property type="match status" value="1"/>
</dbReference>
<keyword evidence="2" id="KW-0539">Nucleus</keyword>
<name>A0A2T2N798_CORCC</name>
<dbReference type="InterPro" id="IPR021858">
    <property type="entry name" value="Fun_TF"/>
</dbReference>
<dbReference type="Proteomes" id="UP000240883">
    <property type="component" value="Unassembled WGS sequence"/>
</dbReference>
<proteinExistence type="predicted"/>
<keyword evidence="3" id="KW-0732">Signal</keyword>
<evidence type="ECO:0000256" key="3">
    <source>
        <dbReference type="SAM" id="SignalP"/>
    </source>
</evidence>
<gene>
    <name evidence="4" type="ORF">BS50DRAFT_593044</name>
</gene>
<dbReference type="PANTHER" id="PTHR37534">
    <property type="entry name" value="TRANSCRIPTIONAL ACTIVATOR PROTEIN UGA3"/>
    <property type="match status" value="1"/>
</dbReference>
<feature type="signal peptide" evidence="3">
    <location>
        <begin position="1"/>
        <end position="19"/>
    </location>
</feature>